<evidence type="ECO:0000313" key="3">
    <source>
        <dbReference type="Proteomes" id="UP000192906"/>
    </source>
</evidence>
<dbReference type="InterPro" id="IPR002575">
    <property type="entry name" value="Aminoglycoside_PTrfase"/>
</dbReference>
<proteinExistence type="predicted"/>
<evidence type="ECO:0000313" key="2">
    <source>
        <dbReference type="EMBL" id="SMF27675.1"/>
    </source>
</evidence>
<protein>
    <submittedName>
        <fullName evidence="2">Homoserine kinase type II</fullName>
    </submittedName>
</protein>
<dbReference type="Pfam" id="PF01636">
    <property type="entry name" value="APH"/>
    <property type="match status" value="1"/>
</dbReference>
<dbReference type="Gene3D" id="3.90.1200.10">
    <property type="match status" value="1"/>
</dbReference>
<dbReference type="EMBL" id="FWZU01000004">
    <property type="protein sequence ID" value="SMF27675.1"/>
    <property type="molecule type" value="Genomic_DNA"/>
</dbReference>
<dbReference type="SUPFAM" id="SSF56112">
    <property type="entry name" value="Protein kinase-like (PK-like)"/>
    <property type="match status" value="1"/>
</dbReference>
<organism evidence="2 3">
    <name type="scientific">Desulfovibrio gilichinskyi</name>
    <dbReference type="NCBI Taxonomy" id="1519643"/>
    <lineage>
        <taxon>Bacteria</taxon>
        <taxon>Pseudomonadati</taxon>
        <taxon>Thermodesulfobacteriota</taxon>
        <taxon>Desulfovibrionia</taxon>
        <taxon>Desulfovibrionales</taxon>
        <taxon>Desulfovibrionaceae</taxon>
        <taxon>Desulfovibrio</taxon>
    </lineage>
</organism>
<dbReference type="RefSeq" id="WP_085102999.1">
    <property type="nucleotide sequence ID" value="NZ_FWZU01000004.1"/>
</dbReference>
<dbReference type="InterPro" id="IPR011009">
    <property type="entry name" value="Kinase-like_dom_sf"/>
</dbReference>
<name>A0A1X7E588_9BACT</name>
<dbReference type="GO" id="GO:0016301">
    <property type="term" value="F:kinase activity"/>
    <property type="evidence" value="ECO:0007669"/>
    <property type="project" value="UniProtKB-KW"/>
</dbReference>
<gene>
    <name evidence="2" type="ORF">SAMN06295933_2661</name>
</gene>
<feature type="domain" description="Aminoglycoside phosphotransferase" evidence="1">
    <location>
        <begin position="104"/>
        <end position="226"/>
    </location>
</feature>
<keyword evidence="3" id="KW-1185">Reference proteome</keyword>
<dbReference type="STRING" id="1519643.SAMN06295933_2661"/>
<sequence length="301" mass="34642">MMDALEPWGRQTLRRHTEKNIPGSPERALSRSVIEDTQNNLWLIERIANKQLVPRAAIACNLKTLHDSGLEHILLYQQIEEGTYVADIMGLPWQLSPYYKSDPLPRPEFVYDEERGEALADFLCSLRKHAKGKQLEQGEGHLDLLGYAKTLVKTISDHEPKVFERIEPVCKRLFPVMETFSALPTAFCHGDFHPLNVLWRGKNVGAVIDWEFSGMRPEIYDVANMIGCVAFENPDGLNSGLIPKFLKVLRDKTDIGDDSYAILPFFIPALRFAWLSEWLRKKDWEMLSMELNFMKILLDRI</sequence>
<keyword evidence="2" id="KW-0418">Kinase</keyword>
<dbReference type="AlphaFoldDB" id="A0A1X7E588"/>
<reference evidence="3" key="1">
    <citation type="submission" date="2017-04" db="EMBL/GenBank/DDBJ databases">
        <authorList>
            <person name="Varghese N."/>
            <person name="Submissions S."/>
        </authorList>
    </citation>
    <scope>NUCLEOTIDE SEQUENCE [LARGE SCALE GENOMIC DNA]</scope>
    <source>
        <strain evidence="3">K3S</strain>
    </source>
</reference>
<dbReference type="Proteomes" id="UP000192906">
    <property type="component" value="Unassembled WGS sequence"/>
</dbReference>
<accession>A0A1X7E588</accession>
<evidence type="ECO:0000259" key="1">
    <source>
        <dbReference type="Pfam" id="PF01636"/>
    </source>
</evidence>
<keyword evidence="2" id="KW-0808">Transferase</keyword>
<dbReference type="OrthoDB" id="9797603at2"/>